<evidence type="ECO:0000313" key="9">
    <source>
        <dbReference type="EMBL" id="MPQ84248.1"/>
    </source>
</evidence>
<gene>
    <name evidence="9" type="ORF">F0170_09785</name>
</gene>
<dbReference type="InterPro" id="IPR024077">
    <property type="entry name" value="Neurolysin/TOP_dom2"/>
</dbReference>
<keyword evidence="6 7" id="KW-0482">Metalloprotease</keyword>
<evidence type="ECO:0000256" key="4">
    <source>
        <dbReference type="ARBA" id="ARBA00022801"/>
    </source>
</evidence>
<evidence type="ECO:0000313" key="10">
    <source>
        <dbReference type="Proteomes" id="UP000325438"/>
    </source>
</evidence>
<keyword evidence="2 7" id="KW-0645">Protease</keyword>
<keyword evidence="4 7" id="KW-0378">Hydrolase</keyword>
<dbReference type="SUPFAM" id="SSF55486">
    <property type="entry name" value="Metalloproteases ('zincins'), catalytic domain"/>
    <property type="match status" value="1"/>
</dbReference>
<evidence type="ECO:0000256" key="2">
    <source>
        <dbReference type="ARBA" id="ARBA00022670"/>
    </source>
</evidence>
<evidence type="ECO:0000259" key="8">
    <source>
        <dbReference type="Pfam" id="PF01432"/>
    </source>
</evidence>
<dbReference type="InterPro" id="IPR045090">
    <property type="entry name" value="Pept_M3A_M3B"/>
</dbReference>
<dbReference type="EMBL" id="VUBA01000051">
    <property type="protein sequence ID" value="MPQ84248.1"/>
    <property type="molecule type" value="Genomic_DNA"/>
</dbReference>
<dbReference type="GO" id="GO:0006518">
    <property type="term" value="P:peptide metabolic process"/>
    <property type="evidence" value="ECO:0007669"/>
    <property type="project" value="TreeGrafter"/>
</dbReference>
<comment type="cofactor">
    <cofactor evidence="7">
        <name>Zn(2+)</name>
        <dbReference type="ChEBI" id="CHEBI:29105"/>
    </cofactor>
    <text evidence="7">Binds 1 zinc ion.</text>
</comment>
<dbReference type="AlphaFoldDB" id="A0A5N7JS86"/>
<dbReference type="GO" id="GO:0006508">
    <property type="term" value="P:proteolysis"/>
    <property type="evidence" value="ECO:0007669"/>
    <property type="project" value="UniProtKB-KW"/>
</dbReference>
<sequence length="676" mass="76791">MYENNPLLQPYDLPPFSAIRTEHLVPAVQTIIAENRAAITAIITSQTHFPTWDDLVLAVDELDTRLDITLSILHLIDSTTRDKVWHEAVAHCNSLSKHYKTEQAQNNTLYQIYRQLANSPIAGLFSNDRKNTLHKILRQYQLAGADLPTEKQLQLNNLNMEISELQHEYLNRIEDANRAWSKHIEDSTLINGLPRAAQARMYLAAQSAGKPGWLLTLSEQSYREVLTYADSRALRQEIMLAYYTRASDTGPDALAIDNELVLTLLLDDRHQKAQLLGYPNFAQLALVDQMADTPEQVIAFLDQHIELARSTFAQDTKQLQHYAVLHGITRLEPWDYDYLANKVRQDAVGISNETVREYFPLETVLQRLCSFTKQLFGIDLIEQITIDTWHPNVRAFEVREYAEPIGYLFIDPYRRESGAGLGSTLGISNRQITAEGRLRRPVAVLSSRLPPPTEVEPCQLDHLQLRVLLHEFGHCLQHLLTAAPYRMISGIGQLSHDRAEFVSQVLERFCFAPQFLIGLSSHFQTGDSLPEDIANKIVQYIHTQTSRETASLLLTSLVDFELHRTYGDGRTPHEVFVSVNKKIGLLQWPDEARPVNCFEQLVSDYGARIYSYKWSGVLASQAFDRWKREGLNNPIIGAAFREAFITPGDSPSLEKSLDLFLSHSPMPRRRQNGSAG</sequence>
<dbReference type="Gene3D" id="1.10.1370.10">
    <property type="entry name" value="Neurolysin, domain 3"/>
    <property type="match status" value="1"/>
</dbReference>
<evidence type="ECO:0000256" key="3">
    <source>
        <dbReference type="ARBA" id="ARBA00022723"/>
    </source>
</evidence>
<dbReference type="Gene3D" id="3.40.390.10">
    <property type="entry name" value="Collagenase (Catalytic Domain)"/>
    <property type="match status" value="1"/>
</dbReference>
<dbReference type="PANTHER" id="PTHR11804:SF84">
    <property type="entry name" value="SACCHAROLYSIN"/>
    <property type="match status" value="1"/>
</dbReference>
<comment type="similarity">
    <text evidence="1 7">Belongs to the peptidase M3 family.</text>
</comment>
<dbReference type="PANTHER" id="PTHR11804">
    <property type="entry name" value="PROTEASE M3 THIMET OLIGOPEPTIDASE-RELATED"/>
    <property type="match status" value="1"/>
</dbReference>
<dbReference type="Pfam" id="PF01432">
    <property type="entry name" value="Peptidase_M3"/>
    <property type="match status" value="1"/>
</dbReference>
<name>A0A5N7JS86_9PSED</name>
<organism evidence="9 10">
    <name type="scientific">Pseudomonas kitaguniensis</name>
    <dbReference type="NCBI Taxonomy" id="2607908"/>
    <lineage>
        <taxon>Bacteria</taxon>
        <taxon>Pseudomonadati</taxon>
        <taxon>Pseudomonadota</taxon>
        <taxon>Gammaproteobacteria</taxon>
        <taxon>Pseudomonadales</taxon>
        <taxon>Pseudomonadaceae</taxon>
        <taxon>Pseudomonas</taxon>
    </lineage>
</organism>
<dbReference type="InterPro" id="IPR024079">
    <property type="entry name" value="MetalloPept_cat_dom_sf"/>
</dbReference>
<keyword evidence="3 7" id="KW-0479">Metal-binding</keyword>
<dbReference type="RefSeq" id="WP_152749235.1">
    <property type="nucleotide sequence ID" value="NZ_VUBA01000051.1"/>
</dbReference>
<keyword evidence="5 7" id="KW-0862">Zinc</keyword>
<proteinExistence type="inferred from homology"/>
<reference evidence="9 10" key="1">
    <citation type="submission" date="2019-09" db="EMBL/GenBank/DDBJ databases">
        <title>The draft genomes of Allium pathogen Pseudomonas sp.</title>
        <authorList>
            <person name="Fujikawa T."/>
            <person name="Sawada H."/>
        </authorList>
    </citation>
    <scope>NUCLEOTIDE SEQUENCE [LARGE SCALE GENOMIC DNA]</scope>
    <source>
        <strain evidence="9 10">MAFF 730085</strain>
    </source>
</reference>
<feature type="domain" description="Peptidase M3A/M3B catalytic" evidence="8">
    <location>
        <begin position="225"/>
        <end position="667"/>
    </location>
</feature>
<dbReference type="Proteomes" id="UP000325438">
    <property type="component" value="Unassembled WGS sequence"/>
</dbReference>
<accession>A0A5N7JS86</accession>
<dbReference type="GO" id="GO:0046872">
    <property type="term" value="F:metal ion binding"/>
    <property type="evidence" value="ECO:0007669"/>
    <property type="project" value="UniProtKB-UniRule"/>
</dbReference>
<evidence type="ECO:0000256" key="7">
    <source>
        <dbReference type="RuleBase" id="RU003435"/>
    </source>
</evidence>
<evidence type="ECO:0000256" key="6">
    <source>
        <dbReference type="ARBA" id="ARBA00023049"/>
    </source>
</evidence>
<dbReference type="GO" id="GO:0004222">
    <property type="term" value="F:metalloendopeptidase activity"/>
    <property type="evidence" value="ECO:0007669"/>
    <property type="project" value="InterPro"/>
</dbReference>
<evidence type="ECO:0000256" key="1">
    <source>
        <dbReference type="ARBA" id="ARBA00006040"/>
    </source>
</evidence>
<evidence type="ECO:0000256" key="5">
    <source>
        <dbReference type="ARBA" id="ARBA00022833"/>
    </source>
</evidence>
<comment type="caution">
    <text evidence="9">The sequence shown here is derived from an EMBL/GenBank/DDBJ whole genome shotgun (WGS) entry which is preliminary data.</text>
</comment>
<dbReference type="InterPro" id="IPR001567">
    <property type="entry name" value="Pept_M3A_M3B_dom"/>
</dbReference>
<protein>
    <submittedName>
        <fullName evidence="9">M3 family metallopeptidase</fullName>
    </submittedName>
</protein>